<organism evidence="1 2">
    <name type="scientific">Kineothrix alysoides</name>
    <dbReference type="NCBI Taxonomy" id="1469948"/>
    <lineage>
        <taxon>Bacteria</taxon>
        <taxon>Bacillati</taxon>
        <taxon>Bacillota</taxon>
        <taxon>Clostridia</taxon>
        <taxon>Lachnospirales</taxon>
        <taxon>Lachnospiraceae</taxon>
        <taxon>Kineothrix</taxon>
    </lineage>
</organism>
<accession>A0A4R1QYE0</accession>
<dbReference type="Proteomes" id="UP000295718">
    <property type="component" value="Unassembled WGS sequence"/>
</dbReference>
<sequence length="475" mass="55378">MVLLMKISFLLKELIVIAKKQKTDFALHMNMTPSGLSKILTEKGIPTIKDRKIFTKLASEYFAQNIYSPGCYWKFENIFPVIYDFESQDDLQSFLSYAIEYALDGAFTEEININLDCSERGQYYIGKRPVLGLLCILLSDYVTSNSNNPLEIYFSIPLLDSSYTKIFQKMVLIGKDGFKNIIFNFFYNKNFLNELEQKNPGTISFDSILSLIVKYQKHFQINLWETSQDISPFLLLKGNILMFFNAQIDGTPILTAVYNKSYIAVFYNILMKRDARKISYEKEEIITFLEDNPDFFDKLADKKLKSVYNFTSFGYMLTNEELDTLNGDKTLKNNLKKLFDDAMSNNTNYSVSSTSMDKFISMGKVIVPFIGTFYFPPNKRIPYLQRFDSYLKEGSYNKMKIINSDLSNMVIFCFEEFSLAYVISDTYEREIMHFFGTNKINDILYDEMIKSSELSMDFSTELWNAYQQELIDHIH</sequence>
<name>A0A4R1QYE0_9FIRM</name>
<protein>
    <submittedName>
        <fullName evidence="1">Uncharacterized protein</fullName>
    </submittedName>
</protein>
<reference evidence="1 2" key="1">
    <citation type="submission" date="2019-03" db="EMBL/GenBank/DDBJ databases">
        <title>Genomic Encyclopedia of Type Strains, Phase IV (KMG-IV): sequencing the most valuable type-strain genomes for metagenomic binning, comparative biology and taxonomic classification.</title>
        <authorList>
            <person name="Goeker M."/>
        </authorList>
    </citation>
    <scope>NUCLEOTIDE SEQUENCE [LARGE SCALE GENOMIC DNA]</scope>
    <source>
        <strain evidence="1 2">DSM 100556</strain>
    </source>
</reference>
<gene>
    <name evidence="1" type="ORF">EDD76_109122</name>
</gene>
<evidence type="ECO:0000313" key="1">
    <source>
        <dbReference type="EMBL" id="TCL57260.1"/>
    </source>
</evidence>
<evidence type="ECO:0000313" key="2">
    <source>
        <dbReference type="Proteomes" id="UP000295718"/>
    </source>
</evidence>
<comment type="caution">
    <text evidence="1">The sequence shown here is derived from an EMBL/GenBank/DDBJ whole genome shotgun (WGS) entry which is preliminary data.</text>
</comment>
<keyword evidence="2" id="KW-1185">Reference proteome</keyword>
<dbReference type="AlphaFoldDB" id="A0A4R1QYE0"/>
<dbReference type="EMBL" id="SLUO01000009">
    <property type="protein sequence ID" value="TCL57260.1"/>
    <property type="molecule type" value="Genomic_DNA"/>
</dbReference>
<proteinExistence type="predicted"/>